<feature type="region of interest" description="Disordered" evidence="1">
    <location>
        <begin position="467"/>
        <end position="489"/>
    </location>
</feature>
<evidence type="ECO:0000256" key="1">
    <source>
        <dbReference type="SAM" id="MobiDB-lite"/>
    </source>
</evidence>
<feature type="region of interest" description="Disordered" evidence="1">
    <location>
        <begin position="545"/>
        <end position="566"/>
    </location>
</feature>
<feature type="compositionally biased region" description="Basic and acidic residues" evidence="1">
    <location>
        <begin position="424"/>
        <end position="435"/>
    </location>
</feature>
<keyword evidence="3" id="KW-0695">RNA-directed DNA polymerase</keyword>
<name>A0ABQ4YHH0_9ASTR</name>
<dbReference type="EMBL" id="BQNB010010409">
    <property type="protein sequence ID" value="GJS76892.1"/>
    <property type="molecule type" value="Genomic_DNA"/>
</dbReference>
<dbReference type="Gene3D" id="2.40.70.10">
    <property type="entry name" value="Acid Proteases"/>
    <property type="match status" value="1"/>
</dbReference>
<accession>A0ABQ4YHH0</accession>
<organism evidence="3 4">
    <name type="scientific">Tanacetum coccineum</name>
    <dbReference type="NCBI Taxonomy" id="301880"/>
    <lineage>
        <taxon>Eukaryota</taxon>
        <taxon>Viridiplantae</taxon>
        <taxon>Streptophyta</taxon>
        <taxon>Embryophyta</taxon>
        <taxon>Tracheophyta</taxon>
        <taxon>Spermatophyta</taxon>
        <taxon>Magnoliopsida</taxon>
        <taxon>eudicotyledons</taxon>
        <taxon>Gunneridae</taxon>
        <taxon>Pentapetalae</taxon>
        <taxon>asterids</taxon>
        <taxon>campanulids</taxon>
        <taxon>Asterales</taxon>
        <taxon>Asteraceae</taxon>
        <taxon>Asteroideae</taxon>
        <taxon>Anthemideae</taxon>
        <taxon>Anthemidinae</taxon>
        <taxon>Tanacetum</taxon>
    </lineage>
</organism>
<keyword evidence="3" id="KW-0808">Transferase</keyword>
<dbReference type="Pfam" id="PF03732">
    <property type="entry name" value="Retrotrans_gag"/>
    <property type="match status" value="1"/>
</dbReference>
<reference evidence="3" key="1">
    <citation type="journal article" date="2022" name="Int. J. Mol. Sci.">
        <title>Draft Genome of Tanacetum Coccineum: Genomic Comparison of Closely Related Tanacetum-Family Plants.</title>
        <authorList>
            <person name="Yamashiro T."/>
            <person name="Shiraishi A."/>
            <person name="Nakayama K."/>
            <person name="Satake H."/>
        </authorList>
    </citation>
    <scope>NUCLEOTIDE SEQUENCE</scope>
</reference>
<proteinExistence type="predicted"/>
<evidence type="ECO:0000313" key="3">
    <source>
        <dbReference type="EMBL" id="GJS76892.1"/>
    </source>
</evidence>
<dbReference type="PANTHER" id="PTHR33223:SF11">
    <property type="entry name" value="ELEMENT PROTEIN, PUTATIVE-RELATED"/>
    <property type="match status" value="1"/>
</dbReference>
<comment type="caution">
    <text evidence="3">The sequence shown here is derived from an EMBL/GenBank/DDBJ whole genome shotgun (WGS) entry which is preliminary data.</text>
</comment>
<keyword evidence="4" id="KW-1185">Reference proteome</keyword>
<sequence>MVDGTKSYPVGIVKDVEVHIGKLKLINDFYVIDIKKDPKTPLLVGRGFLAAANAVIDCRMAKIAVGEGITRSKESIEIESFKSSTQNSTINDFIVINIPEEDVEPKQIILDPDDQLMWESAKTVAPTPNSAIVQIDVDNNFVINNTHLKMICENKFDGYLRADPHDHIREFLAICDMFKYGETRSEAVKLLIFPYSLSNKAKTWFNELNEESITSWDQMRKVFINNFFPSSLFNRLLLEIRNFSQLVCESLTEAWLRLKNMLRKCHGHGLTKGGIIQIFYHGLEEPTQGILDITAGGIFLYKSPIQAFQFLEDKVLFEHDWPIKSQNEHHGKYVAFADGSNSNDDNSRLIEKLEALTIKMDSQIISLNEELQDMRKKYNELRNGNSFKNSMNDDTPMCERHEANYIRSEDYQNQDSHNSFSHQSYHDPNDPEKSLTELNNEVKNDLEDFKRCVRSMRTDYRKLYDRDDGKTTSVLPNKESKTVNQEPQSKTDLEKLMTKFLDDQRVANMFVKNNINDMILKMKQNEKNFQTKIKNMERKIDEWSKSQNVFSKQTDRTKPPPPPQAHTEQVNVVFTRSGKFNDSSKIQKDPPPHIIVNNKTEKDKPIKTTKKSYHIVKTNEYPFREYIPKIIYPQRLNVDHSHLNCIIKVT</sequence>
<dbReference type="PANTHER" id="PTHR33223">
    <property type="entry name" value="CCHC-TYPE DOMAIN-CONTAINING PROTEIN"/>
    <property type="match status" value="1"/>
</dbReference>
<evidence type="ECO:0000259" key="2">
    <source>
        <dbReference type="Pfam" id="PF03732"/>
    </source>
</evidence>
<dbReference type="GO" id="GO:0003964">
    <property type="term" value="F:RNA-directed DNA polymerase activity"/>
    <property type="evidence" value="ECO:0007669"/>
    <property type="project" value="UniProtKB-KW"/>
</dbReference>
<feature type="domain" description="Retrotransposon gag" evidence="2">
    <location>
        <begin position="192"/>
        <end position="284"/>
    </location>
</feature>
<reference evidence="3" key="2">
    <citation type="submission" date="2022-01" db="EMBL/GenBank/DDBJ databases">
        <authorList>
            <person name="Yamashiro T."/>
            <person name="Shiraishi A."/>
            <person name="Satake H."/>
            <person name="Nakayama K."/>
        </authorList>
    </citation>
    <scope>NUCLEOTIDE SEQUENCE</scope>
</reference>
<evidence type="ECO:0000313" key="4">
    <source>
        <dbReference type="Proteomes" id="UP001151760"/>
    </source>
</evidence>
<feature type="compositionally biased region" description="Polar residues" evidence="1">
    <location>
        <begin position="413"/>
        <end position="423"/>
    </location>
</feature>
<feature type="region of interest" description="Disordered" evidence="1">
    <location>
        <begin position="413"/>
        <end position="435"/>
    </location>
</feature>
<dbReference type="Proteomes" id="UP001151760">
    <property type="component" value="Unassembled WGS sequence"/>
</dbReference>
<dbReference type="InterPro" id="IPR021109">
    <property type="entry name" value="Peptidase_aspartic_dom_sf"/>
</dbReference>
<dbReference type="InterPro" id="IPR005162">
    <property type="entry name" value="Retrotrans_gag_dom"/>
</dbReference>
<protein>
    <submittedName>
        <fullName evidence="3">Reverse transcriptase domain-containing protein</fullName>
    </submittedName>
</protein>
<keyword evidence="3" id="KW-0548">Nucleotidyltransferase</keyword>
<gene>
    <name evidence="3" type="ORF">Tco_0726773</name>
</gene>